<dbReference type="Proteomes" id="UP000269352">
    <property type="component" value="Unassembled WGS sequence"/>
</dbReference>
<feature type="transmembrane region" description="Helical" evidence="7">
    <location>
        <begin position="119"/>
        <end position="139"/>
    </location>
</feature>
<feature type="transmembrane region" description="Helical" evidence="7">
    <location>
        <begin position="63"/>
        <end position="81"/>
    </location>
</feature>
<dbReference type="GO" id="GO:0005886">
    <property type="term" value="C:plasma membrane"/>
    <property type="evidence" value="ECO:0007669"/>
    <property type="project" value="UniProtKB-SubCell"/>
</dbReference>
<evidence type="ECO:0000256" key="5">
    <source>
        <dbReference type="ARBA" id="ARBA00022989"/>
    </source>
</evidence>
<keyword evidence="3" id="KW-1003">Cell membrane</keyword>
<gene>
    <name evidence="9" type="primary">ssuC</name>
    <name evidence="9" type="ORF">NO1_0173</name>
</gene>
<evidence type="ECO:0000256" key="4">
    <source>
        <dbReference type="ARBA" id="ARBA00022692"/>
    </source>
</evidence>
<evidence type="ECO:0000256" key="1">
    <source>
        <dbReference type="ARBA" id="ARBA00004651"/>
    </source>
</evidence>
<protein>
    <submittedName>
        <fullName evidence="9">Nitrate/sulfonate/bicarbonate transport systems permease</fullName>
    </submittedName>
</protein>
<dbReference type="CDD" id="cd06261">
    <property type="entry name" value="TM_PBP2"/>
    <property type="match status" value="1"/>
</dbReference>
<dbReference type="InterPro" id="IPR000515">
    <property type="entry name" value="MetI-like"/>
</dbReference>
<dbReference type="InterPro" id="IPR035906">
    <property type="entry name" value="MetI-like_sf"/>
</dbReference>
<reference evidence="9 10" key="1">
    <citation type="journal article" date="2019" name="ISME J.">
        <title>Genome analyses of uncultured TG2/ZB3 bacteria in 'Margulisbacteria' specifically attached to ectosymbiotic spirochetes of protists in the termite gut.</title>
        <authorList>
            <person name="Utami Y.D."/>
            <person name="Kuwahara H."/>
            <person name="Igai K."/>
            <person name="Murakami T."/>
            <person name="Sugaya K."/>
            <person name="Morikawa T."/>
            <person name="Nagura Y."/>
            <person name="Yuki M."/>
            <person name="Deevong P."/>
            <person name="Inoue T."/>
            <person name="Kihara K."/>
            <person name="Lo N."/>
            <person name="Yamada A."/>
            <person name="Ohkuma M."/>
            <person name="Hongoh Y."/>
        </authorList>
    </citation>
    <scope>NUCLEOTIDE SEQUENCE [LARGE SCALE GENOMIC DNA]</scope>
    <source>
        <strain evidence="9">NkOx7-01</strain>
    </source>
</reference>
<evidence type="ECO:0000313" key="10">
    <source>
        <dbReference type="Proteomes" id="UP000269352"/>
    </source>
</evidence>
<dbReference type="PROSITE" id="PS50928">
    <property type="entry name" value="ABC_TM1"/>
    <property type="match status" value="1"/>
</dbReference>
<comment type="subcellular location">
    <subcellularLocation>
        <location evidence="1 7">Cell membrane</location>
        <topology evidence="1 7">Multi-pass membrane protein</topology>
    </subcellularLocation>
</comment>
<feature type="transmembrane region" description="Helical" evidence="7">
    <location>
        <begin position="87"/>
        <end position="112"/>
    </location>
</feature>
<feature type="transmembrane region" description="Helical" evidence="7">
    <location>
        <begin position="185"/>
        <end position="204"/>
    </location>
</feature>
<organism evidence="9 10">
    <name type="scientific">Termititenax aidoneus</name>
    <dbReference type="NCBI Taxonomy" id="2218524"/>
    <lineage>
        <taxon>Bacteria</taxon>
        <taxon>Bacillati</taxon>
        <taxon>Candidatus Margulisiibacteriota</taxon>
        <taxon>Candidatus Termititenacia</taxon>
        <taxon>Candidatus Termititenacales</taxon>
        <taxon>Candidatus Termititenacaceae</taxon>
        <taxon>Candidatus Termititenax</taxon>
    </lineage>
</organism>
<keyword evidence="10" id="KW-1185">Reference proteome</keyword>
<dbReference type="Gene3D" id="1.10.3720.10">
    <property type="entry name" value="MetI-like"/>
    <property type="match status" value="1"/>
</dbReference>
<keyword evidence="6 7" id="KW-0472">Membrane</keyword>
<dbReference type="PANTHER" id="PTHR30151:SF38">
    <property type="entry name" value="ALIPHATIC SULFONATES TRANSPORT PERMEASE PROTEIN SSUC-RELATED"/>
    <property type="match status" value="1"/>
</dbReference>
<evidence type="ECO:0000256" key="6">
    <source>
        <dbReference type="ARBA" id="ARBA00023136"/>
    </source>
</evidence>
<comment type="caution">
    <text evidence="9">The sequence shown here is derived from an EMBL/GenBank/DDBJ whole genome shotgun (WGS) entry which is preliminary data.</text>
</comment>
<evidence type="ECO:0000256" key="2">
    <source>
        <dbReference type="ARBA" id="ARBA00022448"/>
    </source>
</evidence>
<dbReference type="GO" id="GO:0055085">
    <property type="term" value="P:transmembrane transport"/>
    <property type="evidence" value="ECO:0007669"/>
    <property type="project" value="InterPro"/>
</dbReference>
<dbReference type="AlphaFoldDB" id="A0A388T7Q3"/>
<keyword evidence="5 7" id="KW-1133">Transmembrane helix</keyword>
<evidence type="ECO:0000313" key="9">
    <source>
        <dbReference type="EMBL" id="GBR72674.1"/>
    </source>
</evidence>
<proteinExistence type="inferred from homology"/>
<keyword evidence="4 7" id="KW-0812">Transmembrane</keyword>
<dbReference type="EMBL" id="BGZN01000002">
    <property type="protein sequence ID" value="GBR72674.1"/>
    <property type="molecule type" value="Genomic_DNA"/>
</dbReference>
<feature type="transmembrane region" description="Helical" evidence="7">
    <location>
        <begin position="210"/>
        <end position="234"/>
    </location>
</feature>
<dbReference type="SUPFAM" id="SSF161098">
    <property type="entry name" value="MetI-like"/>
    <property type="match status" value="1"/>
</dbReference>
<feature type="domain" description="ABC transmembrane type-1" evidence="8">
    <location>
        <begin position="49"/>
        <end position="234"/>
    </location>
</feature>
<comment type="similarity">
    <text evidence="7">Belongs to the binding-protein-dependent transport system permease family.</text>
</comment>
<dbReference type="PANTHER" id="PTHR30151">
    <property type="entry name" value="ALKANE SULFONATE ABC TRANSPORTER-RELATED, MEMBRANE SUBUNIT"/>
    <property type="match status" value="1"/>
</dbReference>
<evidence type="ECO:0000259" key="8">
    <source>
        <dbReference type="PROSITE" id="PS50928"/>
    </source>
</evidence>
<evidence type="ECO:0000256" key="3">
    <source>
        <dbReference type="ARBA" id="ARBA00022475"/>
    </source>
</evidence>
<keyword evidence="2 7" id="KW-0813">Transport</keyword>
<evidence type="ECO:0000256" key="7">
    <source>
        <dbReference type="RuleBase" id="RU363032"/>
    </source>
</evidence>
<dbReference type="Pfam" id="PF00528">
    <property type="entry name" value="BPD_transp_1"/>
    <property type="match status" value="1"/>
</dbReference>
<sequence>MPGGIFLLWLIVTEFKLVEPRLVPSIGSVAEALWELFRTGVRVDFSTNLGLAIGLSISRVFRGFLLGNILGFLFGSALGLSPRAERLFLPLFHAVRQVPFVGWIPLIIIWCGTGEGGRITFITLGAFTPMALNTHAGIVGVPKQYLELGQVYRLSLWQLYSRIVLPSALPSILTGVVLSFNMSWILLIAAEIMISTQVGLGALISDAREIFYMDVVFAGVFLIVIITLSLNYLIETAQRKLLLRFKKEGTRGGY</sequence>
<accession>A0A388T7Q3</accession>
<feature type="transmembrane region" description="Helical" evidence="7">
    <location>
        <begin position="159"/>
        <end position="178"/>
    </location>
</feature>
<name>A0A388T7Q3_TERA1</name>